<evidence type="ECO:0000313" key="15">
    <source>
        <dbReference type="Proteomes" id="UP000030755"/>
    </source>
</evidence>
<evidence type="ECO:0000256" key="12">
    <source>
        <dbReference type="ARBA" id="ARBA00023242"/>
    </source>
</evidence>
<comment type="similarity">
    <text evidence="3">Belongs to the NDC1 family.</text>
</comment>
<dbReference type="Proteomes" id="UP000030755">
    <property type="component" value="Unassembled WGS sequence"/>
</dbReference>
<dbReference type="EMBL" id="KE560959">
    <property type="protein sequence ID" value="EPZ34412.1"/>
    <property type="molecule type" value="Genomic_DNA"/>
</dbReference>
<proteinExistence type="inferred from homology"/>
<keyword evidence="8" id="KW-1133">Transmembrane helix</keyword>
<evidence type="ECO:0000256" key="10">
    <source>
        <dbReference type="ARBA" id="ARBA00023132"/>
    </source>
</evidence>
<keyword evidence="6" id="KW-0509">mRNA transport</keyword>
<organism evidence="13 15">
    <name type="scientific">Rozella allomycis (strain CSF55)</name>
    <dbReference type="NCBI Taxonomy" id="988480"/>
    <lineage>
        <taxon>Eukaryota</taxon>
        <taxon>Fungi</taxon>
        <taxon>Fungi incertae sedis</taxon>
        <taxon>Cryptomycota</taxon>
        <taxon>Cryptomycota incertae sedis</taxon>
        <taxon>Rozella</taxon>
    </lineage>
</organism>
<reference evidence="13 15" key="1">
    <citation type="journal article" date="2013" name="Curr. Biol.">
        <title>Shared signatures of parasitism and phylogenomics unite Cryptomycota and microsporidia.</title>
        <authorList>
            <person name="James T.Y."/>
            <person name="Pelin A."/>
            <person name="Bonen L."/>
            <person name="Ahrendt S."/>
            <person name="Sain D."/>
            <person name="Corradi N."/>
            <person name="Stajich J.E."/>
        </authorList>
    </citation>
    <scope>NUCLEOTIDE SEQUENCE [LARGE SCALE GENOMIC DNA]</scope>
    <source>
        <strain evidence="13">CSF55</strain>
        <strain evidence="13">CSF55</strain>
    </source>
</reference>
<keyword evidence="4" id="KW-0813">Transport</keyword>
<evidence type="ECO:0000256" key="2">
    <source>
        <dbReference type="ARBA" id="ARBA00004567"/>
    </source>
</evidence>
<gene>
    <name evidence="13" type="ORF">O9G_000599</name>
    <name evidence="14" type="ORF">ROZALSC1DRAFT_27219</name>
</gene>
<dbReference type="Pfam" id="PF09531">
    <property type="entry name" value="Ndc1_Nup"/>
    <property type="match status" value="1"/>
</dbReference>
<accession>A0A075AW79</accession>
<keyword evidence="12" id="KW-0539">Nucleus</keyword>
<dbReference type="GO" id="GO:0051028">
    <property type="term" value="P:mRNA transport"/>
    <property type="evidence" value="ECO:0007669"/>
    <property type="project" value="UniProtKB-KW"/>
</dbReference>
<dbReference type="InterPro" id="IPR019049">
    <property type="entry name" value="Nucleoporin_prot_Ndc1/Nup"/>
</dbReference>
<keyword evidence="11" id="KW-0472">Membrane</keyword>
<evidence type="ECO:0000256" key="9">
    <source>
        <dbReference type="ARBA" id="ARBA00023010"/>
    </source>
</evidence>
<dbReference type="GO" id="GO:0015031">
    <property type="term" value="P:protein transport"/>
    <property type="evidence" value="ECO:0007669"/>
    <property type="project" value="UniProtKB-KW"/>
</dbReference>
<evidence type="ECO:0000313" key="16">
    <source>
        <dbReference type="Proteomes" id="UP000281549"/>
    </source>
</evidence>
<dbReference type="PANTHER" id="PTHR13269:SF6">
    <property type="entry name" value="NUCLEOPORIN NDC1"/>
    <property type="match status" value="1"/>
</dbReference>
<protein>
    <submittedName>
        <fullName evidence="13">Uncharacterized protein</fullName>
    </submittedName>
</protein>
<dbReference type="AlphaFoldDB" id="A0A075AW79"/>
<reference evidence="14" key="3">
    <citation type="submission" date="2018-08" db="EMBL/GenBank/DDBJ databases">
        <title>Leveraging single-cell genomics to expand the Fungal Tree of Life.</title>
        <authorList>
            <consortium name="DOE Joint Genome Institute"/>
            <person name="Ahrendt S.R."/>
            <person name="Quandt C.A."/>
            <person name="Ciobanu D."/>
            <person name="Clum A."/>
            <person name="Salamov A."/>
            <person name="Andreopoulos B."/>
            <person name="Cheng J.-F."/>
            <person name="Woyke T."/>
            <person name="Pelin A."/>
            <person name="Henrissat B."/>
            <person name="Reynolds N."/>
            <person name="Benny G.L."/>
            <person name="Smith M.E."/>
            <person name="James T.Y."/>
            <person name="Grigoriev I.V."/>
        </authorList>
    </citation>
    <scope>NUCLEOTIDE SEQUENCE</scope>
    <source>
        <strain evidence="14">CSF55</strain>
    </source>
</reference>
<evidence type="ECO:0000256" key="11">
    <source>
        <dbReference type="ARBA" id="ARBA00023136"/>
    </source>
</evidence>
<reference evidence="16" key="2">
    <citation type="journal article" date="2018" name="Nat. Microbiol.">
        <title>Leveraging single-cell genomics to expand the fungal tree of life.</title>
        <authorList>
            <person name="Ahrendt S.R."/>
            <person name="Quandt C.A."/>
            <person name="Ciobanu D."/>
            <person name="Clum A."/>
            <person name="Salamov A."/>
            <person name="Andreopoulos B."/>
            <person name="Cheng J.F."/>
            <person name="Woyke T."/>
            <person name="Pelin A."/>
            <person name="Henrissat B."/>
            <person name="Reynolds N.K."/>
            <person name="Benny G.L."/>
            <person name="Smith M.E."/>
            <person name="James T.Y."/>
            <person name="Grigoriev I.V."/>
        </authorList>
    </citation>
    <scope>NUCLEOTIDE SEQUENCE [LARGE SCALE GENOMIC DNA]</scope>
    <source>
        <strain evidence="16">CSF55</strain>
    </source>
</reference>
<dbReference type="EMBL" id="ML004961">
    <property type="protein sequence ID" value="RKP21375.1"/>
    <property type="molecule type" value="Genomic_DNA"/>
</dbReference>
<keyword evidence="9" id="KW-0811">Translocation</keyword>
<evidence type="ECO:0000256" key="7">
    <source>
        <dbReference type="ARBA" id="ARBA00022927"/>
    </source>
</evidence>
<evidence type="ECO:0000256" key="6">
    <source>
        <dbReference type="ARBA" id="ARBA00022816"/>
    </source>
</evidence>
<dbReference type="PANTHER" id="PTHR13269">
    <property type="entry name" value="NUCLEOPORIN NDC1"/>
    <property type="match status" value="1"/>
</dbReference>
<evidence type="ECO:0000256" key="4">
    <source>
        <dbReference type="ARBA" id="ARBA00022448"/>
    </source>
</evidence>
<evidence type="ECO:0000313" key="13">
    <source>
        <dbReference type="EMBL" id="EPZ34412.1"/>
    </source>
</evidence>
<comment type="subcellular location">
    <subcellularLocation>
        <location evidence="1">Nucleus membrane</location>
        <topology evidence="1">Multi-pass membrane protein</topology>
    </subcellularLocation>
    <subcellularLocation>
        <location evidence="2">Nucleus</location>
        <location evidence="2">Nuclear pore complex</location>
    </subcellularLocation>
</comment>
<evidence type="ECO:0000256" key="3">
    <source>
        <dbReference type="ARBA" id="ARBA00005760"/>
    </source>
</evidence>
<sequence length="264" mass="30518">MISKWDEDRRKAFFTDIDDLPRLYQRLLNNVLLEINNMTTILNSEVSQIYNHAKVPMKKISVSSKINGTVLVKSESFIDQLIGLVFGHEILDETVSKEEYSAPMPSLTSIPSIFVSKVNSSRKKEDTTFVKSSVPRVPLFHDTQLAKQMNVRASWNRVFSHKDCALNLVEAISLLTLHSVKEDPYGLVHSSVPNILCAFLDFQQAMETYHKRVILHYLNVRSFGYQVLVLPIYETLDAFYEHMDKYNVEDHYRARIQALLDFEK</sequence>
<dbReference type="HOGENOM" id="CLU_1054308_0_0_1"/>
<dbReference type="GO" id="GO:0005816">
    <property type="term" value="C:spindle pole body"/>
    <property type="evidence" value="ECO:0007669"/>
    <property type="project" value="TreeGrafter"/>
</dbReference>
<dbReference type="GO" id="GO:0006999">
    <property type="term" value="P:nuclear pore organization"/>
    <property type="evidence" value="ECO:0007669"/>
    <property type="project" value="TreeGrafter"/>
</dbReference>
<evidence type="ECO:0000313" key="14">
    <source>
        <dbReference type="EMBL" id="RKP21375.1"/>
    </source>
</evidence>
<keyword evidence="5" id="KW-0812">Transmembrane</keyword>
<evidence type="ECO:0000256" key="5">
    <source>
        <dbReference type="ARBA" id="ARBA00022692"/>
    </source>
</evidence>
<dbReference type="GO" id="GO:0031965">
    <property type="term" value="C:nuclear membrane"/>
    <property type="evidence" value="ECO:0007669"/>
    <property type="project" value="UniProtKB-SubCell"/>
</dbReference>
<dbReference type="Proteomes" id="UP000281549">
    <property type="component" value="Unassembled WGS sequence"/>
</dbReference>
<evidence type="ECO:0000256" key="8">
    <source>
        <dbReference type="ARBA" id="ARBA00022989"/>
    </source>
</evidence>
<keyword evidence="10" id="KW-0906">Nuclear pore complex</keyword>
<evidence type="ECO:0000256" key="1">
    <source>
        <dbReference type="ARBA" id="ARBA00004232"/>
    </source>
</evidence>
<dbReference type="GO" id="GO:0070762">
    <property type="term" value="C:nuclear pore transmembrane ring"/>
    <property type="evidence" value="ECO:0007669"/>
    <property type="project" value="TreeGrafter"/>
</dbReference>
<name>A0A075AW79_ROZAC</name>
<dbReference type="GO" id="GO:0030674">
    <property type="term" value="F:protein-macromolecule adaptor activity"/>
    <property type="evidence" value="ECO:0007669"/>
    <property type="project" value="TreeGrafter"/>
</dbReference>
<keyword evidence="15" id="KW-1185">Reference proteome</keyword>
<dbReference type="OrthoDB" id="67850at2759"/>
<keyword evidence="7" id="KW-0653">Protein transport</keyword>